<dbReference type="RefSeq" id="WP_200239410.1">
    <property type="nucleotide sequence ID" value="NZ_JAENGP010000026.1"/>
</dbReference>
<evidence type="ECO:0000256" key="7">
    <source>
        <dbReference type="RuleBase" id="RU361277"/>
    </source>
</evidence>
<keyword evidence="5 7" id="KW-0862">Zinc</keyword>
<dbReference type="SUPFAM" id="SSF51735">
    <property type="entry name" value="NAD(P)-binding Rossmann-fold domains"/>
    <property type="match status" value="1"/>
</dbReference>
<comment type="caution">
    <text evidence="9">The sequence shown here is derived from an EMBL/GenBank/DDBJ whole genome shotgun (WGS) entry which is preliminary data.</text>
</comment>
<keyword evidence="6" id="KW-0560">Oxidoreductase</keyword>
<evidence type="ECO:0000256" key="6">
    <source>
        <dbReference type="ARBA" id="ARBA00023002"/>
    </source>
</evidence>
<dbReference type="InterPro" id="IPR011032">
    <property type="entry name" value="GroES-like_sf"/>
</dbReference>
<dbReference type="InterPro" id="IPR013149">
    <property type="entry name" value="ADH-like_C"/>
</dbReference>
<evidence type="ECO:0000256" key="4">
    <source>
        <dbReference type="ARBA" id="ARBA00022723"/>
    </source>
</evidence>
<keyword evidence="10" id="KW-1185">Reference proteome</keyword>
<dbReference type="PANTHER" id="PTHR42940">
    <property type="entry name" value="ALCOHOL DEHYDROGENASE 1-RELATED"/>
    <property type="match status" value="1"/>
</dbReference>
<dbReference type="InterPro" id="IPR020843">
    <property type="entry name" value="ER"/>
</dbReference>
<dbReference type="SMART" id="SM00829">
    <property type="entry name" value="PKS_ER"/>
    <property type="match status" value="1"/>
</dbReference>
<dbReference type="Proteomes" id="UP000635316">
    <property type="component" value="Unassembled WGS sequence"/>
</dbReference>
<dbReference type="CDD" id="cd08240">
    <property type="entry name" value="6_hydroxyhexanoate_dh_like"/>
    <property type="match status" value="1"/>
</dbReference>
<evidence type="ECO:0000256" key="2">
    <source>
        <dbReference type="ARBA" id="ARBA00008072"/>
    </source>
</evidence>
<evidence type="ECO:0000256" key="1">
    <source>
        <dbReference type="ARBA" id="ARBA00001947"/>
    </source>
</evidence>
<comment type="cofactor">
    <cofactor evidence="1 7">
        <name>Zn(2+)</name>
        <dbReference type="ChEBI" id="CHEBI:29105"/>
    </cofactor>
</comment>
<dbReference type="EC" id="1.1.1.1" evidence="3"/>
<dbReference type="PANTHER" id="PTHR42940:SF8">
    <property type="entry name" value="VACUOLAR PROTEIN SORTING-ASSOCIATED PROTEIN 11"/>
    <property type="match status" value="1"/>
</dbReference>
<dbReference type="PROSITE" id="PS00059">
    <property type="entry name" value="ADH_ZINC"/>
    <property type="match status" value="1"/>
</dbReference>
<accession>A0ABS1EHS5</accession>
<dbReference type="Pfam" id="PF00107">
    <property type="entry name" value="ADH_zinc_N"/>
    <property type="match status" value="1"/>
</dbReference>
<evidence type="ECO:0000256" key="3">
    <source>
        <dbReference type="ARBA" id="ARBA00013190"/>
    </source>
</evidence>
<gene>
    <name evidence="9" type="ORF">JHL22_15375</name>
</gene>
<evidence type="ECO:0000259" key="8">
    <source>
        <dbReference type="SMART" id="SM00829"/>
    </source>
</evidence>
<proteinExistence type="inferred from homology"/>
<dbReference type="Gene3D" id="3.40.50.720">
    <property type="entry name" value="NAD(P)-binding Rossmann-like Domain"/>
    <property type="match status" value="1"/>
</dbReference>
<dbReference type="InterPro" id="IPR002328">
    <property type="entry name" value="ADH_Zn_CS"/>
</dbReference>
<dbReference type="SUPFAM" id="SSF50129">
    <property type="entry name" value="GroES-like"/>
    <property type="match status" value="1"/>
</dbReference>
<evidence type="ECO:0000256" key="5">
    <source>
        <dbReference type="ARBA" id="ARBA00022833"/>
    </source>
</evidence>
<protein>
    <recommendedName>
        <fullName evidence="3">alcohol dehydrogenase</fullName>
        <ecNumber evidence="3">1.1.1.1</ecNumber>
    </recommendedName>
</protein>
<evidence type="ECO:0000313" key="9">
    <source>
        <dbReference type="EMBL" id="MBK1782593.1"/>
    </source>
</evidence>
<dbReference type="Pfam" id="PF08240">
    <property type="entry name" value="ADH_N"/>
    <property type="match status" value="1"/>
</dbReference>
<dbReference type="InterPro" id="IPR013154">
    <property type="entry name" value="ADH-like_N"/>
</dbReference>
<dbReference type="InterPro" id="IPR036291">
    <property type="entry name" value="NAD(P)-bd_dom_sf"/>
</dbReference>
<evidence type="ECO:0000313" key="10">
    <source>
        <dbReference type="Proteomes" id="UP000635316"/>
    </source>
</evidence>
<reference evidence="9 10" key="1">
    <citation type="submission" date="2020-12" db="EMBL/GenBank/DDBJ databases">
        <authorList>
            <person name="Lu T."/>
            <person name="Wang Q."/>
            <person name="Han X."/>
        </authorList>
    </citation>
    <scope>NUCLEOTIDE SEQUENCE [LARGE SCALE GENOMIC DNA]</scope>
    <source>
        <strain evidence="9 10">WQ 585</strain>
    </source>
</reference>
<dbReference type="Gene3D" id="3.90.180.10">
    <property type="entry name" value="Medium-chain alcohol dehydrogenases, catalytic domain"/>
    <property type="match status" value="1"/>
</dbReference>
<keyword evidence="4 7" id="KW-0479">Metal-binding</keyword>
<sequence length="358" mass="38400">MTTEVNTYVRYQFNEFGMGLKRTEVELPKPTGTEVLVRVNYCGVCHSDVHIYEGYYGLGQGKKLSLEERGIKLPVTLGHEIVGTIEAAGDQAGDVQPGKQMLVYPWIGCGECSVCKRGEENLCTKPAALGVFKPGGYSQYVLVPHPRYLMDLGNLNPSHASLLACSGLTTFSAIKKMGDIHEDEAVVVIGCGGLGLLAIRTLSLLGVKNIIGLDLSEQKRELALKVGATSVFDSSRENVSEAVLRAGNANCAAVLDFVGGDATVQMGLNLTRKGGKLIIVGLHGGELSYPIPYIITKAISIIGSYTGSLGDLKELIEFANKHDLINLPIQIRPLDEADDALNQLTNGQVEGRLVLENS</sequence>
<dbReference type="EMBL" id="JAENGP010000026">
    <property type="protein sequence ID" value="MBK1782593.1"/>
    <property type="molecule type" value="Genomic_DNA"/>
</dbReference>
<comment type="similarity">
    <text evidence="2 7">Belongs to the zinc-containing alcohol dehydrogenase family.</text>
</comment>
<organism evidence="9 10">
    <name type="scientific">Advenella mandrilli</name>
    <dbReference type="NCBI Taxonomy" id="2800330"/>
    <lineage>
        <taxon>Bacteria</taxon>
        <taxon>Pseudomonadati</taxon>
        <taxon>Pseudomonadota</taxon>
        <taxon>Betaproteobacteria</taxon>
        <taxon>Burkholderiales</taxon>
        <taxon>Alcaligenaceae</taxon>
    </lineage>
</organism>
<name>A0ABS1EHS5_9BURK</name>
<feature type="domain" description="Enoyl reductase (ER)" evidence="8">
    <location>
        <begin position="17"/>
        <end position="355"/>
    </location>
</feature>